<evidence type="ECO:0000256" key="8">
    <source>
        <dbReference type="ARBA" id="ARBA00022989"/>
    </source>
</evidence>
<feature type="compositionally biased region" description="Polar residues" evidence="14">
    <location>
        <begin position="597"/>
        <end position="619"/>
    </location>
</feature>
<feature type="region of interest" description="Disordered" evidence="14">
    <location>
        <begin position="597"/>
        <end position="697"/>
    </location>
</feature>
<dbReference type="InterPro" id="IPR035892">
    <property type="entry name" value="C2_domain_sf"/>
</dbReference>
<dbReference type="NCBIfam" id="TIGR00231">
    <property type="entry name" value="small_GTP"/>
    <property type="match status" value="1"/>
</dbReference>
<dbReference type="InterPro" id="IPR005225">
    <property type="entry name" value="Small_GTP-bd"/>
</dbReference>
<dbReference type="CDD" id="cd01868">
    <property type="entry name" value="Rab11_like"/>
    <property type="match status" value="1"/>
</dbReference>
<dbReference type="CDD" id="cd04022">
    <property type="entry name" value="C2A_MCTP_PRT_plant"/>
    <property type="match status" value="1"/>
</dbReference>
<feature type="region of interest" description="Disordered" evidence="14">
    <location>
        <begin position="557"/>
        <end position="583"/>
    </location>
</feature>
<evidence type="ECO:0000256" key="6">
    <source>
        <dbReference type="ARBA" id="ARBA00022741"/>
    </source>
</evidence>
<evidence type="ECO:0000256" key="5">
    <source>
        <dbReference type="ARBA" id="ARBA00022737"/>
    </source>
</evidence>
<dbReference type="SUPFAM" id="SSF52540">
    <property type="entry name" value="P-loop containing nucleoside triphosphate hydrolases"/>
    <property type="match status" value="1"/>
</dbReference>
<accession>A0AAV1YIE5</accession>
<dbReference type="Gene3D" id="3.40.50.300">
    <property type="entry name" value="P-loop containing nucleotide triphosphate hydrolases"/>
    <property type="match status" value="1"/>
</dbReference>
<dbReference type="GO" id="GO:0003924">
    <property type="term" value="F:GTPase activity"/>
    <property type="evidence" value="ECO:0007669"/>
    <property type="project" value="InterPro"/>
</dbReference>
<evidence type="ECO:0000256" key="3">
    <source>
        <dbReference type="ARBA" id="ARBA00007923"/>
    </source>
</evidence>
<keyword evidence="6" id="KW-0547">Nucleotide-binding</keyword>
<evidence type="ECO:0000256" key="15">
    <source>
        <dbReference type="SAM" id="Phobius"/>
    </source>
</evidence>
<keyword evidence="8 15" id="KW-1133">Transmembrane helix</keyword>
<dbReference type="SMART" id="SM00174">
    <property type="entry name" value="RHO"/>
    <property type="match status" value="1"/>
</dbReference>
<dbReference type="InterPro" id="IPR001806">
    <property type="entry name" value="Small_GTPase"/>
</dbReference>
<comment type="subcellular location">
    <subcellularLocation>
        <location evidence="13">Endomembrane system</location>
        <topology evidence="13">Lipid-anchor</topology>
    </subcellularLocation>
    <subcellularLocation>
        <location evidence="1">Membrane</location>
        <topology evidence="1">Multi-pass membrane protein</topology>
    </subcellularLocation>
</comment>
<dbReference type="InterPro" id="IPR047259">
    <property type="entry name" value="QUIRKY-like"/>
</dbReference>
<feature type="domain" description="C2" evidence="16">
    <location>
        <begin position="705"/>
        <end position="826"/>
    </location>
</feature>
<dbReference type="GO" id="GO:0005525">
    <property type="term" value="F:GTP binding"/>
    <property type="evidence" value="ECO:0007669"/>
    <property type="project" value="UniProtKB-KW"/>
</dbReference>
<organism evidence="17 18">
    <name type="scientific">Lupinus luteus</name>
    <name type="common">European yellow lupine</name>
    <dbReference type="NCBI Taxonomy" id="3873"/>
    <lineage>
        <taxon>Eukaryota</taxon>
        <taxon>Viridiplantae</taxon>
        <taxon>Streptophyta</taxon>
        <taxon>Embryophyta</taxon>
        <taxon>Tracheophyta</taxon>
        <taxon>Spermatophyta</taxon>
        <taxon>Magnoliopsida</taxon>
        <taxon>eudicotyledons</taxon>
        <taxon>Gunneridae</taxon>
        <taxon>Pentapetalae</taxon>
        <taxon>rosids</taxon>
        <taxon>fabids</taxon>
        <taxon>Fabales</taxon>
        <taxon>Fabaceae</taxon>
        <taxon>Papilionoideae</taxon>
        <taxon>50 kb inversion clade</taxon>
        <taxon>genistoids sensu lato</taxon>
        <taxon>core genistoids</taxon>
        <taxon>Genisteae</taxon>
        <taxon>Lupinus</taxon>
    </lineage>
</organism>
<dbReference type="PROSITE" id="PS51421">
    <property type="entry name" value="RAS"/>
    <property type="match status" value="1"/>
</dbReference>
<dbReference type="PROSITE" id="PS51419">
    <property type="entry name" value="RAB"/>
    <property type="match status" value="1"/>
</dbReference>
<dbReference type="GO" id="GO:0012505">
    <property type="term" value="C:endomembrane system"/>
    <property type="evidence" value="ECO:0007669"/>
    <property type="project" value="UniProtKB-SubCell"/>
</dbReference>
<dbReference type="SMART" id="SM00173">
    <property type="entry name" value="RAS"/>
    <property type="match status" value="1"/>
</dbReference>
<dbReference type="PRINTS" id="PR00449">
    <property type="entry name" value="RASTRNSFRMNG"/>
</dbReference>
<reference evidence="17 18" key="1">
    <citation type="submission" date="2024-03" db="EMBL/GenBank/DDBJ databases">
        <authorList>
            <person name="Martinez-Hernandez J."/>
        </authorList>
    </citation>
    <scope>NUCLEOTIDE SEQUENCE [LARGE SCALE GENOMIC DNA]</scope>
</reference>
<evidence type="ECO:0000313" key="18">
    <source>
        <dbReference type="Proteomes" id="UP001497480"/>
    </source>
</evidence>
<dbReference type="FunFam" id="2.60.40.150:FF:000128">
    <property type="entry name" value="C2 domain-containing protein"/>
    <property type="match status" value="1"/>
</dbReference>
<feature type="transmembrane region" description="Helical" evidence="15">
    <location>
        <begin position="1406"/>
        <end position="1435"/>
    </location>
</feature>
<dbReference type="FunFam" id="2.60.40.150:FF:000119">
    <property type="entry name" value="C2 domain-containing protein"/>
    <property type="match status" value="1"/>
</dbReference>
<dbReference type="InterPro" id="IPR047257">
    <property type="entry name" value="C2B_MCTP_PRT_plant"/>
</dbReference>
<evidence type="ECO:0000259" key="16">
    <source>
        <dbReference type="PROSITE" id="PS50004"/>
    </source>
</evidence>
<feature type="domain" description="C2" evidence="16">
    <location>
        <begin position="866"/>
        <end position="989"/>
    </location>
</feature>
<dbReference type="SMART" id="SM00176">
    <property type="entry name" value="RAN"/>
    <property type="match status" value="1"/>
</dbReference>
<dbReference type="PROSITE" id="PS51420">
    <property type="entry name" value="RHO"/>
    <property type="match status" value="1"/>
</dbReference>
<dbReference type="SUPFAM" id="SSF49562">
    <property type="entry name" value="C2 domain (Calcium/lipid-binding domain, CaLB)"/>
    <property type="match status" value="4"/>
</dbReference>
<dbReference type="InterPro" id="IPR013583">
    <property type="entry name" value="MCTP_C"/>
</dbReference>
<keyword evidence="9" id="KW-0342">GTP-binding</keyword>
<comment type="similarity">
    <text evidence="2">Belongs to the small GTPase superfamily. Rab family.</text>
</comment>
<feature type="domain" description="C2" evidence="16">
    <location>
        <begin position="241"/>
        <end position="364"/>
    </location>
</feature>
<evidence type="ECO:0000256" key="14">
    <source>
        <dbReference type="SAM" id="MobiDB-lite"/>
    </source>
</evidence>
<feature type="domain" description="C2" evidence="16">
    <location>
        <begin position="1027"/>
        <end position="1161"/>
    </location>
</feature>
<comment type="similarity">
    <text evidence="3">Belongs to the MCTP family.</text>
</comment>
<dbReference type="SMART" id="SM00239">
    <property type="entry name" value="C2"/>
    <property type="match status" value="4"/>
</dbReference>
<dbReference type="Gene3D" id="2.60.40.150">
    <property type="entry name" value="C2 domain"/>
    <property type="match status" value="4"/>
</dbReference>
<dbReference type="EMBL" id="CAXHTB010000025">
    <property type="protein sequence ID" value="CAL0333151.1"/>
    <property type="molecule type" value="Genomic_DNA"/>
</dbReference>
<evidence type="ECO:0000256" key="1">
    <source>
        <dbReference type="ARBA" id="ARBA00004141"/>
    </source>
</evidence>
<feature type="region of interest" description="Disordered" evidence="14">
    <location>
        <begin position="396"/>
        <end position="475"/>
    </location>
</feature>
<dbReference type="PANTHER" id="PTHR31425">
    <property type="entry name" value="PHOSPHORIBOSYLANTHRANILATE TRANSFERASE ISOFORM 1"/>
    <property type="match status" value="1"/>
</dbReference>
<gene>
    <name evidence="17" type="ORF">LLUT_LOCUS34211</name>
</gene>
<evidence type="ECO:0000256" key="2">
    <source>
        <dbReference type="ARBA" id="ARBA00006270"/>
    </source>
</evidence>
<protein>
    <recommendedName>
        <fullName evidence="16">C2 domain-containing protein</fullName>
    </recommendedName>
</protein>
<dbReference type="PROSITE" id="PS50004">
    <property type="entry name" value="C2"/>
    <property type="match status" value="4"/>
</dbReference>
<keyword evidence="11" id="KW-0449">Lipoprotein</keyword>
<evidence type="ECO:0000256" key="11">
    <source>
        <dbReference type="ARBA" id="ARBA00023288"/>
    </source>
</evidence>
<proteinExistence type="inferred from homology"/>
<feature type="compositionally biased region" description="Polar residues" evidence="14">
    <location>
        <begin position="665"/>
        <end position="683"/>
    </location>
</feature>
<keyword evidence="7" id="KW-0106">Calcium</keyword>
<feature type="compositionally biased region" description="Polar residues" evidence="14">
    <location>
        <begin position="571"/>
        <end position="583"/>
    </location>
</feature>
<evidence type="ECO:0000256" key="7">
    <source>
        <dbReference type="ARBA" id="ARBA00022837"/>
    </source>
</evidence>
<dbReference type="Pfam" id="PF00168">
    <property type="entry name" value="C2"/>
    <property type="match status" value="4"/>
</dbReference>
<feature type="transmembrane region" description="Helical" evidence="15">
    <location>
        <begin position="1291"/>
        <end position="1323"/>
    </location>
</feature>
<evidence type="ECO:0000256" key="13">
    <source>
        <dbReference type="ARBA" id="ARBA00037868"/>
    </source>
</evidence>
<dbReference type="InterPro" id="IPR047258">
    <property type="entry name" value="C2C_MCTP_PRT_plant"/>
</dbReference>
<evidence type="ECO:0000313" key="17">
    <source>
        <dbReference type="EMBL" id="CAL0333151.1"/>
    </source>
</evidence>
<dbReference type="SMART" id="SM00175">
    <property type="entry name" value="RAB"/>
    <property type="match status" value="1"/>
</dbReference>
<dbReference type="InterPro" id="IPR000008">
    <property type="entry name" value="C2_dom"/>
</dbReference>
<evidence type="ECO:0000256" key="9">
    <source>
        <dbReference type="ARBA" id="ARBA00023134"/>
    </source>
</evidence>
<dbReference type="CDD" id="cd04019">
    <property type="entry name" value="C2C_MCTP_PRT_plant"/>
    <property type="match status" value="1"/>
</dbReference>
<keyword evidence="4 15" id="KW-0812">Transmembrane</keyword>
<dbReference type="CDD" id="cd08378">
    <property type="entry name" value="C2B_MCTP_PRT_plant"/>
    <property type="match status" value="1"/>
</dbReference>
<dbReference type="InterPro" id="IPR047255">
    <property type="entry name" value="C2D_MCTP_PRT_plant"/>
</dbReference>
<dbReference type="Pfam" id="PF08372">
    <property type="entry name" value="PRT_C"/>
    <property type="match status" value="1"/>
</dbReference>
<keyword evidence="18" id="KW-1185">Reference proteome</keyword>
<keyword evidence="12" id="KW-0636">Prenylation</keyword>
<dbReference type="InterPro" id="IPR027417">
    <property type="entry name" value="P-loop_NTPase"/>
</dbReference>
<dbReference type="FunFam" id="3.40.50.300:FF:000274">
    <property type="entry name" value="ras-related protein RABA5a"/>
    <property type="match status" value="1"/>
</dbReference>
<feature type="compositionally biased region" description="Polar residues" evidence="14">
    <location>
        <begin position="627"/>
        <end position="643"/>
    </location>
</feature>
<dbReference type="FunFam" id="2.60.40.150:FF:000090">
    <property type="entry name" value="C2 domain-containing protein"/>
    <property type="match status" value="1"/>
</dbReference>
<evidence type="ECO:0000256" key="4">
    <source>
        <dbReference type="ARBA" id="ARBA00022692"/>
    </source>
</evidence>
<dbReference type="Pfam" id="PF00071">
    <property type="entry name" value="Ras"/>
    <property type="match status" value="1"/>
</dbReference>
<keyword evidence="10 15" id="KW-0472">Membrane</keyword>
<dbReference type="PANTHER" id="PTHR31425:SF24">
    <property type="entry name" value="MULTIPLE C2 DOMAIN AND TRANSMEMBRANE REGION PROTEIN 2"/>
    <property type="match status" value="1"/>
</dbReference>
<dbReference type="Proteomes" id="UP001497480">
    <property type="component" value="Unassembled WGS sequence"/>
</dbReference>
<name>A0AAV1YIE5_LUPLU</name>
<dbReference type="GO" id="GO:0016020">
    <property type="term" value="C:membrane"/>
    <property type="evidence" value="ECO:0007669"/>
    <property type="project" value="UniProtKB-SubCell"/>
</dbReference>
<dbReference type="CDD" id="cd08379">
    <property type="entry name" value="C2D_MCTP_PRT_plant"/>
    <property type="match status" value="1"/>
</dbReference>
<sequence length="1463" mass="166969">MAYSQLDLDGGIDYMFKVVLMGDSGVGKSQLLHRFVKNEFNLNSKSTIGVEFLTKTVVMDHKIVKAQIWDTAGQERYQAITTAYYRGAIGALLAYDITRRQSFDNVEKWLEELKIHADENITIMLVGNKSDLSSSREVPTEVAKEFARQQDLFFIETSALDSSNVESAFLVLLSQVYENVVKKHITADGHEPNWDKVNLDLEGINIKVQSEELEYQKDKRKFDCCTNFFASESNFWLLLLHSYIALASCSRTTRKKKDMKLVVEVINAHNLMPKDGEGSASPFVEIDFENQLSRTRTVPKNLNPTWNHKLVFHIDATKPYHRQTIEVSVYNDRKRPIPGRNFLGRVRIPCSNIVKEGDEVYQTFPLENKWFFSSVKGEIGLKIYIASESKPKALSPFSSSELGKLVPSTPPQVPQSTTNLPSPPPPSTPSATKNTARTDITLEADPGVEGPALKTSKAVTEEASQSSGIDTDKGPEKEITEPVLEIAKQLHKHQVMQQPRISIKKQPQDTSYTMHSVTPQVHPSYDGNYAHNETNSQPRISIRRRPQQQEGPFTMHSVNHQAHPSHDESYNLKNNNPQPRFSVERQTQGTPLTMHTVNSQVHPSYGGSYSHNDTNQQPGISIKRRPQAQSSPFTMHSVNNPQVHPSHDESYNLRNTNPEPRISTERQTQGTPLTRHPVNNFQVRTDDGNYNLKDTNPQLGGRGLMSGSERFASTYDLVEQMFYLYVRVVKAKDLKPGTITSSCDPYVEVKLGNYKGKTKHFEKKSNPEWNQVFAFSKDRIQSSVLEVYVKDKETLGRDDYLGRVVFDLNEIPTRVPPDSPLAPQWYRLEDWRGDGKVRGDVMLAVWMGTQADEAFSEAWHSDAATAYGEGVFNIRSKVYVSPKLWYLRVDVIEAQDVIPSDRNRLPEVFVKAQVGCQVLKTKICPTRTTTPLWNEDLVFVTAEPFEEQLIITVEDHVHPSKDEVLGKISLPMSTFEKRLDHRPVHSRWFNLEKFGFGVIENDRNNQLKFSSKVHLRVCLEGGYHVLDESTLYISDQRPTARQLWKQPIGILEVGILGAQGLPPMKMKDGRGNTDPYCVAKYGQKWVRTRTLIDTFSPKWNEQYTWEVYDPCTVITLGVFDNCHLGGGEKGPGGRAARDTQIGKVRIRLSTLEVHKIYTNSYPLLVLNPHGVKKMGELQLAVRFTTVSLANMVYTYGQPLLPKMHYLHPFTVNQIDNLRYQAMNIVAMRLGRSEPPLRKEVVEYMLDVNSHVWSMRRSKANFFRVMSLFSSMITMGKWFIDVCNWKNHITTVLVHILFLILIWYPELILPTAFLYVFLIGLWNYRYRPRHPPHMDTKLSWAEAVHPDELDEEFDTFPTSRSHDVVRMRYDRLRSVAGRIQTVVGDIATQGERFQSLLSWRDPRATSLFLVFSFCAALVLYAVPFRVVTLVAGLYYLRHPKFRSKLPSVPSNFFKRLSARTDSLL</sequence>
<comment type="caution">
    <text evidence="17">The sequence shown here is derived from an EMBL/GenBank/DDBJ whole genome shotgun (WGS) entry which is preliminary data.</text>
</comment>
<evidence type="ECO:0000256" key="10">
    <source>
        <dbReference type="ARBA" id="ARBA00023136"/>
    </source>
</evidence>
<evidence type="ECO:0000256" key="12">
    <source>
        <dbReference type="ARBA" id="ARBA00023289"/>
    </source>
</evidence>
<keyword evidence="5" id="KW-0677">Repeat</keyword>